<dbReference type="GO" id="GO:0005886">
    <property type="term" value="C:plasma membrane"/>
    <property type="evidence" value="ECO:0007669"/>
    <property type="project" value="UniProtKB-SubCell"/>
</dbReference>
<dbReference type="PRINTS" id="PR00237">
    <property type="entry name" value="GPCRRHODOPSN"/>
</dbReference>
<keyword evidence="6 11" id="KW-0472">Membrane</keyword>
<dbReference type="CDD" id="cd15230">
    <property type="entry name" value="7tmA_OR5-like"/>
    <property type="match status" value="1"/>
</dbReference>
<dbReference type="GO" id="GO:0004930">
    <property type="term" value="F:G protein-coupled receptor activity"/>
    <property type="evidence" value="ECO:0007669"/>
    <property type="project" value="UniProtKB-KW"/>
</dbReference>
<dbReference type="SUPFAM" id="SSF81321">
    <property type="entry name" value="Family A G protein-coupled receptor-like"/>
    <property type="match status" value="1"/>
</dbReference>
<proteinExistence type="inferred from homology"/>
<accession>A0A8C4XT23</accession>
<keyword evidence="3 10" id="KW-0812">Transmembrane</keyword>
<dbReference type="AlphaFoldDB" id="A0A8C4XT23"/>
<evidence type="ECO:0000256" key="1">
    <source>
        <dbReference type="ARBA" id="ARBA00002936"/>
    </source>
</evidence>
<comment type="similarity">
    <text evidence="10">Belongs to the G-protein coupled receptor 1 family.</text>
</comment>
<comment type="subcellular location">
    <subcellularLocation>
        <location evidence="11">Cell membrane</location>
        <topology evidence="11">Multi-pass membrane protein</topology>
    </subcellularLocation>
    <subcellularLocation>
        <location evidence="2">Membrane</location>
        <topology evidence="2">Multi-pass membrane protein</topology>
    </subcellularLocation>
</comment>
<keyword evidence="14" id="KW-1185">Reference proteome</keyword>
<evidence type="ECO:0000259" key="12">
    <source>
        <dbReference type="PROSITE" id="PS50262"/>
    </source>
</evidence>
<sequence>KRADNQNHPVIPPRGNKTTVDEFILLGITDTWELQVILFVLLLLICVTSLVGNLGMIALIRFDSRLHTPMYYFLCHLSLVDLGNSSAVSPKMLVSFFDERKAISLAGCAAQMYFCGVCMITECYLLAAMAYDRYMAICNPLLYVAAMSQKVCVQLAVGSYVVGAVNEIVLVSSVFSLHFCGPNVINHFFCDIPPLLKLSCSSTTVNEHMLFTIGTLVALSTLVFIVVSYGYILTAVLRIRSSEGRHKAISTCAPQLTSVSVFYGTMIFMYLRPSSSYSLDQDKVVSVVYTMVIPMLNPLIYSLRNMEVKDALKKLLGKVLVSFRSQTGKEVPHYTK</sequence>
<feature type="transmembrane region" description="Helical" evidence="11">
    <location>
        <begin position="284"/>
        <end position="303"/>
    </location>
</feature>
<keyword evidence="5 10" id="KW-0297">G-protein coupled receptor</keyword>
<reference evidence="13" key="1">
    <citation type="submission" date="2025-08" db="UniProtKB">
        <authorList>
            <consortium name="Ensembl"/>
        </authorList>
    </citation>
    <scope>IDENTIFICATION</scope>
</reference>
<dbReference type="InterPro" id="IPR017452">
    <property type="entry name" value="GPCR_Rhodpsn_7TM"/>
</dbReference>
<evidence type="ECO:0000256" key="11">
    <source>
        <dbReference type="RuleBase" id="RU363047"/>
    </source>
</evidence>
<dbReference type="Ensembl" id="ENSFTIT00000020611.1">
    <property type="protein sequence ID" value="ENSFTIP00000019788.1"/>
    <property type="gene ID" value="ENSFTIG00000012947.1"/>
</dbReference>
<evidence type="ECO:0000256" key="2">
    <source>
        <dbReference type="ARBA" id="ARBA00004141"/>
    </source>
</evidence>
<dbReference type="PROSITE" id="PS50262">
    <property type="entry name" value="G_PROTEIN_RECEP_F1_2"/>
    <property type="match status" value="1"/>
</dbReference>
<keyword evidence="7 10" id="KW-0675">Receptor</keyword>
<evidence type="ECO:0000313" key="14">
    <source>
        <dbReference type="Proteomes" id="UP000694562"/>
    </source>
</evidence>
<feature type="transmembrane region" description="Helical" evidence="11">
    <location>
        <begin position="110"/>
        <end position="131"/>
    </location>
</feature>
<keyword evidence="4 11" id="KW-1133">Transmembrane helix</keyword>
<evidence type="ECO:0000256" key="3">
    <source>
        <dbReference type="ARBA" id="ARBA00022692"/>
    </source>
</evidence>
<evidence type="ECO:0000313" key="13">
    <source>
        <dbReference type="Ensembl" id="ENSFTIP00000019788.1"/>
    </source>
</evidence>
<dbReference type="FunFam" id="1.20.1070.10:FF:000003">
    <property type="entry name" value="Olfactory receptor"/>
    <property type="match status" value="1"/>
</dbReference>
<dbReference type="InterPro" id="IPR000725">
    <property type="entry name" value="Olfact_rcpt"/>
</dbReference>
<keyword evidence="8" id="KW-0325">Glycoprotein</keyword>
<name>A0A8C4XT23_FALTI</name>
<dbReference type="Pfam" id="PF13853">
    <property type="entry name" value="7tm_4"/>
    <property type="match status" value="1"/>
</dbReference>
<dbReference type="GO" id="GO:0004984">
    <property type="term" value="F:olfactory receptor activity"/>
    <property type="evidence" value="ECO:0007669"/>
    <property type="project" value="InterPro"/>
</dbReference>
<evidence type="ECO:0000256" key="6">
    <source>
        <dbReference type="ARBA" id="ARBA00023136"/>
    </source>
</evidence>
<dbReference type="PRINTS" id="PR00245">
    <property type="entry name" value="OLFACTORYR"/>
</dbReference>
<dbReference type="OrthoDB" id="9890226at2759"/>
<evidence type="ECO:0000256" key="8">
    <source>
        <dbReference type="ARBA" id="ARBA00023180"/>
    </source>
</evidence>
<feature type="transmembrane region" description="Helical" evidence="11">
    <location>
        <begin position="253"/>
        <end position="272"/>
    </location>
</feature>
<feature type="transmembrane region" description="Helical" evidence="11">
    <location>
        <begin position="36"/>
        <end position="59"/>
    </location>
</feature>
<evidence type="ECO:0000256" key="4">
    <source>
        <dbReference type="ARBA" id="ARBA00022989"/>
    </source>
</evidence>
<comment type="function">
    <text evidence="1">Odorant receptor.</text>
</comment>
<evidence type="ECO:0000256" key="7">
    <source>
        <dbReference type="ARBA" id="ARBA00023170"/>
    </source>
</evidence>
<protein>
    <recommendedName>
        <fullName evidence="11">Olfactory receptor</fullName>
    </recommendedName>
</protein>
<keyword evidence="11" id="KW-1003">Cell membrane</keyword>
<dbReference type="PANTHER" id="PTHR48018">
    <property type="entry name" value="OLFACTORY RECEPTOR"/>
    <property type="match status" value="1"/>
</dbReference>
<feature type="domain" description="G-protein coupled receptors family 1 profile" evidence="12">
    <location>
        <begin position="52"/>
        <end position="301"/>
    </location>
</feature>
<feature type="transmembrane region" description="Helical" evidence="11">
    <location>
        <begin position="151"/>
        <end position="175"/>
    </location>
</feature>
<feature type="transmembrane region" description="Helical" evidence="11">
    <location>
        <begin position="209"/>
        <end position="232"/>
    </location>
</feature>
<dbReference type="OMA" id="AQMYFCG"/>
<reference evidence="13" key="2">
    <citation type="submission" date="2025-09" db="UniProtKB">
        <authorList>
            <consortium name="Ensembl"/>
        </authorList>
    </citation>
    <scope>IDENTIFICATION</scope>
</reference>
<evidence type="ECO:0000256" key="5">
    <source>
        <dbReference type="ARBA" id="ARBA00023040"/>
    </source>
</evidence>
<dbReference type="InterPro" id="IPR000276">
    <property type="entry name" value="GPCR_Rhodpsn"/>
</dbReference>
<keyword evidence="11" id="KW-0716">Sensory transduction</keyword>
<evidence type="ECO:0000256" key="9">
    <source>
        <dbReference type="ARBA" id="ARBA00023224"/>
    </source>
</evidence>
<evidence type="ECO:0000256" key="10">
    <source>
        <dbReference type="RuleBase" id="RU000688"/>
    </source>
</evidence>
<keyword evidence="9 10" id="KW-0807">Transducer</keyword>
<keyword evidence="11" id="KW-0552">Olfaction</keyword>
<dbReference type="Gene3D" id="1.20.1070.10">
    <property type="entry name" value="Rhodopsin 7-helix transmembrane proteins"/>
    <property type="match status" value="1"/>
</dbReference>
<dbReference type="PROSITE" id="PS00237">
    <property type="entry name" value="G_PROTEIN_RECEP_F1_1"/>
    <property type="match status" value="1"/>
</dbReference>
<organism evidence="13 14">
    <name type="scientific">Falco tinnunculus</name>
    <name type="common">Common kestrel</name>
    <dbReference type="NCBI Taxonomy" id="100819"/>
    <lineage>
        <taxon>Eukaryota</taxon>
        <taxon>Metazoa</taxon>
        <taxon>Chordata</taxon>
        <taxon>Craniata</taxon>
        <taxon>Vertebrata</taxon>
        <taxon>Euteleostomi</taxon>
        <taxon>Archelosauria</taxon>
        <taxon>Archosauria</taxon>
        <taxon>Dinosauria</taxon>
        <taxon>Saurischia</taxon>
        <taxon>Theropoda</taxon>
        <taxon>Coelurosauria</taxon>
        <taxon>Aves</taxon>
        <taxon>Neognathae</taxon>
        <taxon>Neoaves</taxon>
        <taxon>Telluraves</taxon>
        <taxon>Australaves</taxon>
        <taxon>Falconiformes</taxon>
        <taxon>Falconidae</taxon>
        <taxon>Falco</taxon>
    </lineage>
</organism>
<dbReference type="Proteomes" id="UP000694562">
    <property type="component" value="Unplaced"/>
</dbReference>